<sequence>MTSFGSSDNNTVQVNNIHFETVVPQQRLIIPQKKENITTFVRFGLRITNFSSNPYNFKLFGLKPEVRNSQGILLKRIYHTNRTVGLDESHFFIIIPGESLTSFIDGELRWYLHNNELVMQGQDNIGGYWYFRNLSLGNYRISFNYRNSTQSDLNSLFCPIVIEKLWPGKVTTPSVEFWLVN</sequence>
<dbReference type="EMBL" id="LAHD01000049">
    <property type="protein sequence ID" value="PHK02690.1"/>
    <property type="molecule type" value="Genomic_DNA"/>
</dbReference>
<dbReference type="Proteomes" id="UP000222310">
    <property type="component" value="Unassembled WGS sequence"/>
</dbReference>
<evidence type="ECO:0000313" key="2">
    <source>
        <dbReference type="Proteomes" id="UP000222310"/>
    </source>
</evidence>
<proteinExistence type="predicted"/>
<accession>A0A9Q6EKQ6</accession>
<organism evidence="1 2">
    <name type="scientific">Nostoc linckia z8</name>
    <dbReference type="NCBI Taxonomy" id="1628746"/>
    <lineage>
        <taxon>Bacteria</taxon>
        <taxon>Bacillati</taxon>
        <taxon>Cyanobacteriota</taxon>
        <taxon>Cyanophyceae</taxon>
        <taxon>Nostocales</taxon>
        <taxon>Nostocaceae</taxon>
        <taxon>Nostoc</taxon>
    </lineage>
</organism>
<comment type="caution">
    <text evidence="1">The sequence shown here is derived from an EMBL/GenBank/DDBJ whole genome shotgun (WGS) entry which is preliminary data.</text>
</comment>
<name>A0A9Q6EKQ6_NOSLI</name>
<protein>
    <submittedName>
        <fullName evidence="1">Uncharacterized protein</fullName>
    </submittedName>
</protein>
<gene>
    <name evidence="1" type="ORF">VF08_17845</name>
</gene>
<evidence type="ECO:0000313" key="1">
    <source>
        <dbReference type="EMBL" id="PHK02690.1"/>
    </source>
</evidence>
<dbReference type="RefSeq" id="WP_099069417.1">
    <property type="nucleotide sequence ID" value="NZ_LAHD01000049.1"/>
</dbReference>
<dbReference type="AlphaFoldDB" id="A0A9Q6EKQ6"/>
<reference evidence="1 2" key="1">
    <citation type="submission" date="2015-02" db="EMBL/GenBank/DDBJ databases">
        <title>Nostoc linckia genome annotation.</title>
        <authorList>
            <person name="Zhou Z."/>
        </authorList>
    </citation>
    <scope>NUCLEOTIDE SEQUENCE [LARGE SCALE GENOMIC DNA]</scope>
    <source>
        <strain evidence="2">z8</strain>
    </source>
</reference>
<dbReference type="GeneID" id="57092726"/>